<feature type="signal peptide" evidence="1">
    <location>
        <begin position="1"/>
        <end position="34"/>
    </location>
</feature>
<name>A0A1H0ZXA1_STREI</name>
<dbReference type="PANTHER" id="PTHR33734">
    <property type="entry name" value="LYSM DOMAIN-CONTAINING GPI-ANCHORED PROTEIN 2"/>
    <property type="match status" value="1"/>
</dbReference>
<dbReference type="Proteomes" id="UP000182870">
    <property type="component" value="Unassembled WGS sequence"/>
</dbReference>
<dbReference type="OrthoDB" id="117366at2"/>
<dbReference type="InterPro" id="IPR018392">
    <property type="entry name" value="LysM"/>
</dbReference>
<dbReference type="SMART" id="SM00257">
    <property type="entry name" value="LysM"/>
    <property type="match status" value="1"/>
</dbReference>
<keyword evidence="1" id="KW-0732">Signal</keyword>
<sequence>MQTNIFKTKSKSIKLGLAGVAAAAALIAPAVANADSYTVKSGDTLSEIAVTYNTTVEKLASTNQIANVDFITVGQILELDSEATAPAATTTETAAVEAAPAATDNSAAAAPAAQAETTTTSYSSNLGTSDAQAKEIIAQRESSGSYTAQNGQYYGRYQLTMSYLNGDLSAENQERVADSYVAGRYGSWSAALAFWNANGWY</sequence>
<dbReference type="Gene3D" id="3.10.350.10">
    <property type="entry name" value="LysM domain"/>
    <property type="match status" value="1"/>
</dbReference>
<dbReference type="PANTHER" id="PTHR33734:SF22">
    <property type="entry name" value="MEMBRANE-BOUND LYTIC MUREIN TRANSGLYCOSYLASE D"/>
    <property type="match status" value="1"/>
</dbReference>
<dbReference type="PROSITE" id="PS51782">
    <property type="entry name" value="LYSM"/>
    <property type="match status" value="1"/>
</dbReference>
<organism evidence="2 3">
    <name type="scientific">Streptococcus equinus</name>
    <name type="common">Streptococcus bovis</name>
    <dbReference type="NCBI Taxonomy" id="1335"/>
    <lineage>
        <taxon>Bacteria</taxon>
        <taxon>Bacillati</taxon>
        <taxon>Bacillota</taxon>
        <taxon>Bacilli</taxon>
        <taxon>Lactobacillales</taxon>
        <taxon>Streptococcaceae</taxon>
        <taxon>Streptococcus</taxon>
    </lineage>
</organism>
<dbReference type="EMBL" id="FNKE01000001">
    <property type="protein sequence ID" value="SDQ32104.1"/>
    <property type="molecule type" value="Genomic_DNA"/>
</dbReference>
<feature type="chain" id="PRO_5041051284" evidence="1">
    <location>
        <begin position="35"/>
        <end position="201"/>
    </location>
</feature>
<evidence type="ECO:0000313" key="3">
    <source>
        <dbReference type="Proteomes" id="UP000182870"/>
    </source>
</evidence>
<protein>
    <submittedName>
        <fullName evidence="2">LysM domain-containing protein</fullName>
    </submittedName>
</protein>
<accession>A0A1H0ZXA1</accession>
<proteinExistence type="predicted"/>
<dbReference type="AlphaFoldDB" id="A0A1H0ZXA1"/>
<dbReference type="Pfam" id="PF01476">
    <property type="entry name" value="LysM"/>
    <property type="match status" value="1"/>
</dbReference>
<evidence type="ECO:0000313" key="2">
    <source>
        <dbReference type="EMBL" id="SDQ32104.1"/>
    </source>
</evidence>
<dbReference type="SUPFAM" id="SSF54106">
    <property type="entry name" value="LysM domain"/>
    <property type="match status" value="1"/>
</dbReference>
<gene>
    <name evidence="2" type="ORF">SAMN05216392_1500</name>
</gene>
<reference evidence="2 3" key="1">
    <citation type="submission" date="2016-10" db="EMBL/GenBank/DDBJ databases">
        <authorList>
            <person name="de Groot N.N."/>
        </authorList>
    </citation>
    <scope>NUCLEOTIDE SEQUENCE [LARGE SCALE GENOMIC DNA]</scope>
    <source>
        <strain evidence="2 3">Sb05</strain>
    </source>
</reference>
<dbReference type="InterPro" id="IPR036779">
    <property type="entry name" value="LysM_dom_sf"/>
</dbReference>
<dbReference type="CDD" id="cd00118">
    <property type="entry name" value="LysM"/>
    <property type="match status" value="1"/>
</dbReference>
<dbReference type="RefSeq" id="WP_074561052.1">
    <property type="nucleotide sequence ID" value="NZ_FNJY01000001.1"/>
</dbReference>
<evidence type="ECO:0000256" key="1">
    <source>
        <dbReference type="SAM" id="SignalP"/>
    </source>
</evidence>